<organism evidence="2">
    <name type="scientific">Cohnella sp. A01</name>
    <dbReference type="NCBI Taxonomy" id="1071055"/>
    <lineage>
        <taxon>Bacteria</taxon>
        <taxon>Bacillati</taxon>
        <taxon>Bacillota</taxon>
        <taxon>Bacilli</taxon>
        <taxon>Bacillales</taxon>
        <taxon>Paenibacillaceae</taxon>
        <taxon>Cohnella</taxon>
    </lineage>
</organism>
<dbReference type="InterPro" id="IPR002921">
    <property type="entry name" value="Fungal_lipase-type"/>
</dbReference>
<dbReference type="InterPro" id="IPR029058">
    <property type="entry name" value="AB_hydrolase_fold"/>
</dbReference>
<dbReference type="GO" id="GO:0006629">
    <property type="term" value="P:lipid metabolic process"/>
    <property type="evidence" value="ECO:0007669"/>
    <property type="project" value="InterPro"/>
</dbReference>
<evidence type="ECO:0000259" key="1">
    <source>
        <dbReference type="Pfam" id="PF01764"/>
    </source>
</evidence>
<feature type="domain" description="Fungal lipase-type" evidence="1">
    <location>
        <begin position="67"/>
        <end position="197"/>
    </location>
</feature>
<dbReference type="EMBL" id="JX833623">
    <property type="protein sequence ID" value="AFW99795.1"/>
    <property type="molecule type" value="Genomic_DNA"/>
</dbReference>
<dbReference type="PANTHER" id="PTHR45856">
    <property type="entry name" value="ALPHA/BETA-HYDROLASES SUPERFAMILY PROTEIN"/>
    <property type="match status" value="1"/>
</dbReference>
<evidence type="ECO:0000313" key="2">
    <source>
        <dbReference type="EMBL" id="AFW99795.1"/>
    </source>
</evidence>
<dbReference type="CDD" id="cd00519">
    <property type="entry name" value="Lipase_3"/>
    <property type="match status" value="1"/>
</dbReference>
<reference evidence="2" key="1">
    <citation type="submission" date="2012-09" db="EMBL/GenBank/DDBJ databases">
        <authorList>
            <person name="Pooreydy B."/>
            <person name="Aminzadeh S."/>
            <person name="Karkhane A."/>
            <person name="Yakhchali B."/>
            <person name="Farrokh P."/>
        </authorList>
    </citation>
    <scope>NUCLEOTIDE SEQUENCE</scope>
    <source>
        <strain evidence="2">Shrimp farming pond</strain>
    </source>
</reference>
<reference evidence="2" key="2">
    <citation type="journal article" date="2015" name="Protein Expr. Purif.">
        <title>Cloning, expression, purification, and characterization of lipase 3646 from thermophilic indigenous Cohnella sp. A01.</title>
        <authorList>
            <person name="Golaki B.P."/>
            <person name="Aminzadeh S."/>
            <person name="Karkhane A.A."/>
            <person name="Yakhchali B."/>
            <person name="Farrokh P."/>
            <person name="Khaleghinejad S.H."/>
            <person name="Tehrani A.A."/>
            <person name="Mehrpooyan S."/>
        </authorList>
    </citation>
    <scope>NUCLEOTIDE SEQUENCE</scope>
    <source>
        <strain evidence="2">Shrimp farming pond</strain>
    </source>
</reference>
<accession>K7W8S6</accession>
<dbReference type="AlphaFoldDB" id="K7W8S6"/>
<dbReference type="Pfam" id="PF01764">
    <property type="entry name" value="Lipase_3"/>
    <property type="match status" value="1"/>
</dbReference>
<dbReference type="InterPro" id="IPR051218">
    <property type="entry name" value="Sec_MonoDiacylglyc_Lipase"/>
</dbReference>
<dbReference type="PANTHER" id="PTHR45856:SF24">
    <property type="entry name" value="FUNGAL LIPASE-LIKE DOMAIN-CONTAINING PROTEIN"/>
    <property type="match status" value="1"/>
</dbReference>
<proteinExistence type="predicted"/>
<sequence>MRKGGYDPAWAIFLAAVCSQTYEQYNNKEGQFVVPLGYRTAFTVDATSFDRKRERFGFILESDRDIVVAFRGTSSTADWVSDALAYQIRYPYRDKAGQTHQGFTHIYRSARARIVSALTSLPPDKPVYVAGHSLGGALAVLCALDLATLDSRRLLAAYTFGAPRTGDPGFARAFNAAVRKSFRIANPYDAVAQLPPFILRMPGSKKTYYYSHVRGAVVLPFQNGSPAANHLIGSYFAALAARDPAYAERLEADNPGFCPVRRTGKNRG</sequence>
<dbReference type="Gene3D" id="3.40.50.1820">
    <property type="entry name" value="alpha/beta hydrolase"/>
    <property type="match status" value="1"/>
</dbReference>
<name>K7W8S6_9BACL</name>
<protein>
    <submittedName>
        <fullName evidence="2">Lipase 3646</fullName>
    </submittedName>
</protein>
<dbReference type="SUPFAM" id="SSF53474">
    <property type="entry name" value="alpha/beta-Hydrolases"/>
    <property type="match status" value="1"/>
</dbReference>